<comment type="caution">
    <text evidence="7">The sequence shown here is derived from an EMBL/GenBank/DDBJ whole genome shotgun (WGS) entry which is preliminary data.</text>
</comment>
<dbReference type="SUPFAM" id="SSF48452">
    <property type="entry name" value="TPR-like"/>
    <property type="match status" value="4"/>
</dbReference>
<gene>
    <name evidence="7" type="ORF">DTL42_15820</name>
</gene>
<dbReference type="InterPro" id="IPR051685">
    <property type="entry name" value="Ycf3/AcsC/BcsC/TPR_MFPF"/>
</dbReference>
<dbReference type="InterPro" id="IPR011990">
    <property type="entry name" value="TPR-like_helical_dom_sf"/>
</dbReference>
<dbReference type="Pfam" id="PF13181">
    <property type="entry name" value="TPR_8"/>
    <property type="match status" value="1"/>
</dbReference>
<evidence type="ECO:0000256" key="4">
    <source>
        <dbReference type="SAM" id="MobiDB-lite"/>
    </source>
</evidence>
<keyword evidence="2 3" id="KW-0802">TPR repeat</keyword>
<organism evidence="7 8">
    <name type="scientific">Bremerella cremea</name>
    <dbReference type="NCBI Taxonomy" id="1031537"/>
    <lineage>
        <taxon>Bacteria</taxon>
        <taxon>Pseudomonadati</taxon>
        <taxon>Planctomycetota</taxon>
        <taxon>Planctomycetia</taxon>
        <taxon>Pirellulales</taxon>
        <taxon>Pirellulaceae</taxon>
        <taxon>Bremerella</taxon>
    </lineage>
</organism>
<dbReference type="PANTHER" id="PTHR44943">
    <property type="entry name" value="CELLULOSE SYNTHASE OPERON PROTEIN C"/>
    <property type="match status" value="1"/>
</dbReference>
<evidence type="ECO:0000256" key="5">
    <source>
        <dbReference type="SAM" id="Phobius"/>
    </source>
</evidence>
<evidence type="ECO:0000256" key="1">
    <source>
        <dbReference type="ARBA" id="ARBA00022737"/>
    </source>
</evidence>
<dbReference type="AlphaFoldDB" id="A0A368KPD9"/>
<protein>
    <submittedName>
        <fullName evidence="7">Tetratricopeptide repeat protein</fullName>
    </submittedName>
</protein>
<dbReference type="Proteomes" id="UP000253562">
    <property type="component" value="Unassembled WGS sequence"/>
</dbReference>
<dbReference type="Gene3D" id="1.25.40.10">
    <property type="entry name" value="Tetratricopeptide repeat domain"/>
    <property type="match status" value="4"/>
</dbReference>
<dbReference type="PROSITE" id="PS50005">
    <property type="entry name" value="TPR"/>
    <property type="match status" value="1"/>
</dbReference>
<dbReference type="Pfam" id="PF13432">
    <property type="entry name" value="TPR_16"/>
    <property type="match status" value="1"/>
</dbReference>
<accession>A0A368KPD9</accession>
<feature type="transmembrane region" description="Helical" evidence="5">
    <location>
        <begin position="43"/>
        <end position="66"/>
    </location>
</feature>
<feature type="region of interest" description="Disordered" evidence="4">
    <location>
        <begin position="875"/>
        <end position="918"/>
    </location>
</feature>
<keyword evidence="5" id="KW-1133">Transmembrane helix</keyword>
<keyword evidence="5" id="KW-0812">Transmembrane</keyword>
<evidence type="ECO:0000313" key="8">
    <source>
        <dbReference type="Proteomes" id="UP000253562"/>
    </source>
</evidence>
<keyword evidence="5" id="KW-0472">Membrane</keyword>
<proteinExistence type="predicted"/>
<dbReference type="PANTHER" id="PTHR44943:SF8">
    <property type="entry name" value="TPR REPEAT-CONTAINING PROTEIN MJ0263"/>
    <property type="match status" value="1"/>
</dbReference>
<evidence type="ECO:0000256" key="3">
    <source>
        <dbReference type="PROSITE-ProRule" id="PRU00339"/>
    </source>
</evidence>
<sequence>MRIRLSTIAGARDRGCRSKKEPVLPEFRRTGGKRSLLPCLARTSSWAIVVAGILGTAFPVLAATLAETRELYRTGQYAQCAELAGQEIEKGSFSLEWRFLKLDSEMALGRYAEAAATLEEAKKISSSNMRLLWLERDVLRFNGESAKADEVLAEIGARIERSSSTYRDLDTMIVIGKFFLEIGADPKQIRVDIYKQLQKRAPSYVGAYLASAELALAKNDYALAAEDYQKALQVDEDNPDVLYGLARSFESSDTEKADSYLQQALKVNPNHVASLLLVAENHLLAESYDKTKQVLEQILKVNPAEPRAWAIESVLAHLANDAERESYCRAQALKHWSDNPEVDYLIGKYLAQKYRFVEAAAAQRRALAFDGDYLPAKMELANDLLRIGEDETGWQLAAEVFDQDNYNVVAHNLSTLHQHMQKFRTLRSDGFVVRMDAHEAEIYGPRVLQLLREAKQVLCEKYDVQLEETIAVEIFPKQQDFAIRTFGLPGGAGFLGVCFGNVITMNSPASQGENPANWEAVLWHEFCHVVTLTKTRNKMPRWLSEGISVYEEGLKNPAWGQSMSPAYRQMILGDDLTPVSQLSSAFRRPPSSQHLLFAYYESALAVEFLVDQFGIDALRAILVDLGKGLQINDALARHAAPLDGLDAAFEQYIRERAEAFAAEASFAADELPPFTKSADWKAWIEEHPDNFLALQQYALALLREEQWQAAQQPVEKLLKFAPNYAGEGNAWQMKAKIHHELGETEQEVEVLQQLAELRSDALEVYRRLAELHAEQEDWQAVVVDAKRILAVNPLTPEPHQWFARAGEQIGDRDVAIEGLQTLTQMDPYDPADIHYRVALLLKEAEQPEQARRHVLLALEEAPRYRDAHKLLLSLVEIEESPPPETSSPKATPAGSQPTEKSDTPLEAPATSPLSDEAK</sequence>
<dbReference type="Pfam" id="PF14559">
    <property type="entry name" value="TPR_19"/>
    <property type="match status" value="1"/>
</dbReference>
<dbReference type="InterPro" id="IPR039568">
    <property type="entry name" value="Peptidase_MA-like_dom"/>
</dbReference>
<feature type="domain" description="Peptidase MA-like" evidence="6">
    <location>
        <begin position="518"/>
        <end position="653"/>
    </location>
</feature>
<evidence type="ECO:0000256" key="2">
    <source>
        <dbReference type="ARBA" id="ARBA00022803"/>
    </source>
</evidence>
<dbReference type="Pfam" id="PF13414">
    <property type="entry name" value="TPR_11"/>
    <property type="match status" value="1"/>
</dbReference>
<feature type="repeat" description="TPR" evidence="3">
    <location>
        <begin position="205"/>
        <end position="238"/>
    </location>
</feature>
<evidence type="ECO:0000313" key="7">
    <source>
        <dbReference type="EMBL" id="RCS46424.1"/>
    </source>
</evidence>
<dbReference type="Pfam" id="PF13485">
    <property type="entry name" value="Peptidase_MA_2"/>
    <property type="match status" value="1"/>
</dbReference>
<dbReference type="EMBL" id="QPEX01000030">
    <property type="protein sequence ID" value="RCS46424.1"/>
    <property type="molecule type" value="Genomic_DNA"/>
</dbReference>
<keyword evidence="1" id="KW-0677">Repeat</keyword>
<reference evidence="7 8" key="1">
    <citation type="submission" date="2018-07" db="EMBL/GenBank/DDBJ databases">
        <title>Comparative genomes isolates from brazilian mangrove.</title>
        <authorList>
            <person name="De Araujo J.E."/>
            <person name="Taketani R.G."/>
            <person name="Silva M.C.P."/>
            <person name="Lourenco M.V."/>
            <person name="Oliveira V.M."/>
            <person name="Andreote F.D."/>
        </authorList>
    </citation>
    <scope>NUCLEOTIDE SEQUENCE [LARGE SCALE GENOMIC DNA]</scope>
    <source>
        <strain evidence="7 8">HEX PRIS-MGV</strain>
    </source>
</reference>
<name>A0A368KPD9_9BACT</name>
<dbReference type="InterPro" id="IPR019734">
    <property type="entry name" value="TPR_rpt"/>
</dbReference>
<evidence type="ECO:0000259" key="6">
    <source>
        <dbReference type="Pfam" id="PF13485"/>
    </source>
</evidence>
<dbReference type="SMART" id="SM00028">
    <property type="entry name" value="TPR"/>
    <property type="match status" value="9"/>
</dbReference>